<evidence type="ECO:0000313" key="2">
    <source>
        <dbReference type="EMBL" id="TGA98900.1"/>
    </source>
</evidence>
<dbReference type="EMBL" id="SRJD01000005">
    <property type="protein sequence ID" value="TGA98900.1"/>
    <property type="molecule type" value="Genomic_DNA"/>
</dbReference>
<organism evidence="2 3">
    <name type="scientific">Sporolactobacillus shoreae</name>
    <dbReference type="NCBI Taxonomy" id="1465501"/>
    <lineage>
        <taxon>Bacteria</taxon>
        <taxon>Bacillati</taxon>
        <taxon>Bacillota</taxon>
        <taxon>Bacilli</taxon>
        <taxon>Bacillales</taxon>
        <taxon>Sporolactobacillaceae</taxon>
        <taxon>Sporolactobacillus</taxon>
    </lineage>
</organism>
<proteinExistence type="predicted"/>
<name>A0A4Z0GNY5_9BACL</name>
<dbReference type="Proteomes" id="UP000298347">
    <property type="component" value="Unassembled WGS sequence"/>
</dbReference>
<dbReference type="OrthoDB" id="5689045at2"/>
<keyword evidence="3" id="KW-1185">Reference proteome</keyword>
<keyword evidence="1" id="KW-1133">Transmembrane helix</keyword>
<keyword evidence="1" id="KW-0812">Transmembrane</keyword>
<comment type="caution">
    <text evidence="2">The sequence shown here is derived from an EMBL/GenBank/DDBJ whole genome shotgun (WGS) entry which is preliminary data.</text>
</comment>
<feature type="transmembrane region" description="Helical" evidence="1">
    <location>
        <begin position="16"/>
        <end position="36"/>
    </location>
</feature>
<protein>
    <submittedName>
        <fullName evidence="2">Uncharacterized protein</fullName>
    </submittedName>
</protein>
<sequence>MFENIRTALRKNNEEGYVFSVAKWVTLLMVIGILLYQLTGGWGTLVCLSLAIALLIGRFLLARQAEGDFRDMHHAKQGYSQSRKKDYLRFIKARGEQMLNDNKMLTKRAKKEINELLAYANDRL</sequence>
<keyword evidence="1" id="KW-0472">Membrane</keyword>
<feature type="transmembrane region" description="Helical" evidence="1">
    <location>
        <begin position="42"/>
        <end position="61"/>
    </location>
</feature>
<dbReference type="RefSeq" id="WP_135347920.1">
    <property type="nucleotide sequence ID" value="NZ_SRJD01000005.1"/>
</dbReference>
<reference evidence="2 3" key="1">
    <citation type="journal article" date="2015" name="Int. J. Syst. Evol. Microbiol.">
        <title>Sporolactobacillus shoreae sp. nov. and Sporolactobacillus spathodeae sp. nov., two spore-forming lactic acid bacteria isolated from tree barks in Thailand.</title>
        <authorList>
            <person name="Thamacharoensuk T."/>
            <person name="Kitahara M."/>
            <person name="Ohkuma M."/>
            <person name="Thongchul N."/>
            <person name="Tanasupawat S."/>
        </authorList>
    </citation>
    <scope>NUCLEOTIDE SEQUENCE [LARGE SCALE GENOMIC DNA]</scope>
    <source>
        <strain evidence="2 3">BK92</strain>
    </source>
</reference>
<evidence type="ECO:0000256" key="1">
    <source>
        <dbReference type="SAM" id="Phobius"/>
    </source>
</evidence>
<evidence type="ECO:0000313" key="3">
    <source>
        <dbReference type="Proteomes" id="UP000298347"/>
    </source>
</evidence>
<dbReference type="AlphaFoldDB" id="A0A4Z0GNY5"/>
<gene>
    <name evidence="2" type="ORF">E4665_06110</name>
</gene>
<accession>A0A4Z0GNY5</accession>